<dbReference type="GO" id="GO:0009099">
    <property type="term" value="P:L-valine biosynthetic process"/>
    <property type="evidence" value="ECO:0007669"/>
    <property type="project" value="TreeGrafter"/>
</dbReference>
<dbReference type="SUPFAM" id="SSF52467">
    <property type="entry name" value="DHS-like NAD/FAD-binding domain"/>
    <property type="match status" value="1"/>
</dbReference>
<dbReference type="InterPro" id="IPR012000">
    <property type="entry name" value="Thiamin_PyroP_enz_cen_dom"/>
</dbReference>
<dbReference type="InterPro" id="IPR029061">
    <property type="entry name" value="THDP-binding"/>
</dbReference>
<keyword evidence="9" id="KW-1185">Reference proteome</keyword>
<evidence type="ECO:0000313" key="8">
    <source>
        <dbReference type="EMBL" id="SER39449.1"/>
    </source>
</evidence>
<dbReference type="RefSeq" id="WP_090620395.1">
    <property type="nucleotide sequence ID" value="NZ_FOFD01000005.1"/>
</dbReference>
<feature type="domain" description="Thiamine pyrophosphate enzyme N-terminal TPP-binding" evidence="7">
    <location>
        <begin position="1"/>
        <end position="111"/>
    </location>
</feature>
<dbReference type="Gene3D" id="3.40.50.1220">
    <property type="entry name" value="TPP-binding domain"/>
    <property type="match status" value="1"/>
</dbReference>
<dbReference type="GO" id="GO:0003984">
    <property type="term" value="F:acetolactate synthase activity"/>
    <property type="evidence" value="ECO:0007669"/>
    <property type="project" value="TreeGrafter"/>
</dbReference>
<dbReference type="GO" id="GO:0050660">
    <property type="term" value="F:flavin adenine dinucleotide binding"/>
    <property type="evidence" value="ECO:0007669"/>
    <property type="project" value="TreeGrafter"/>
</dbReference>
<sequence length="548" mass="57350">MDVSRAVIEQLTSNGIVTMFGIPGKQTLPLNEAIGARDDIRFVVARHETAVSHQAWGYAETSGTPAATAVVPGPGDMNAMNGLKNALNDCTPLIHIAVETDPEVRGGGGIHETPPETYDTVVKENLLVERPESTTAVIAEAIAIAETPPKGPVRVGIPKNFLTMDVPLATPGEYNREYVESVAESDIEAAATLLAEATQPVIVAGGGVRAASASDSLRRLADRLEAPIVTTYKGKGVLPDDPDGYVAGTLSGSASPELLDCLATADAALAVGTDFDAVATRTWSVELPEDLVHVTLDTADLGNGYDPTVGIIADAGMALSKIEATLADREVRARDGTGRAAAVREATSDRLEALRDSSPPLTSVSALESVREAVPRDAVVSVDAGGFRVWALNVFAAAGPRSYVNPGSWATMGTGLPAGIGAQIANPEEDVVVLTGDGGLLMCVHELHTAVAENVPITVVVFTNEDYAIISDQAGRDYELSDREYNWSDAPISFISLAESMGMRSEYAEGPTEIRSAVESAIAADEPVLVQVPTDPSEPQASDWMSAE</sequence>
<evidence type="ECO:0000256" key="2">
    <source>
        <dbReference type="ARBA" id="ARBA00007812"/>
    </source>
</evidence>
<name>A0A1H9NV22_9EURY</name>
<dbReference type="PANTHER" id="PTHR18968">
    <property type="entry name" value="THIAMINE PYROPHOSPHATE ENZYMES"/>
    <property type="match status" value="1"/>
</dbReference>
<dbReference type="Pfam" id="PF02775">
    <property type="entry name" value="TPP_enzyme_C"/>
    <property type="match status" value="1"/>
</dbReference>
<proteinExistence type="inferred from homology"/>
<dbReference type="Gene3D" id="3.40.50.970">
    <property type="match status" value="2"/>
</dbReference>
<accession>A0A1H9NV22</accession>
<evidence type="ECO:0000256" key="3">
    <source>
        <dbReference type="ARBA" id="ARBA00023052"/>
    </source>
</evidence>
<evidence type="ECO:0000313" key="9">
    <source>
        <dbReference type="Proteomes" id="UP000199114"/>
    </source>
</evidence>
<dbReference type="SUPFAM" id="SSF52518">
    <property type="entry name" value="Thiamin diphosphate-binding fold (THDP-binding)"/>
    <property type="match status" value="2"/>
</dbReference>
<dbReference type="PROSITE" id="PS00187">
    <property type="entry name" value="TPP_ENZYMES"/>
    <property type="match status" value="1"/>
</dbReference>
<evidence type="ECO:0000259" key="6">
    <source>
        <dbReference type="Pfam" id="PF02775"/>
    </source>
</evidence>
<feature type="domain" description="Thiamine pyrophosphate enzyme central" evidence="5">
    <location>
        <begin position="187"/>
        <end position="321"/>
    </location>
</feature>
<dbReference type="GO" id="GO:0044272">
    <property type="term" value="P:sulfur compound biosynthetic process"/>
    <property type="evidence" value="ECO:0007669"/>
    <property type="project" value="UniProtKB-ARBA"/>
</dbReference>
<dbReference type="InterPro" id="IPR000399">
    <property type="entry name" value="TPP-bd_CS"/>
</dbReference>
<dbReference type="Pfam" id="PF00205">
    <property type="entry name" value="TPP_enzyme_M"/>
    <property type="match status" value="1"/>
</dbReference>
<dbReference type="AlphaFoldDB" id="A0A1H9NV22"/>
<keyword evidence="3 4" id="KW-0786">Thiamine pyrophosphate</keyword>
<reference evidence="9" key="1">
    <citation type="submission" date="2016-10" db="EMBL/GenBank/DDBJ databases">
        <authorList>
            <person name="Varghese N."/>
            <person name="Submissions S."/>
        </authorList>
    </citation>
    <scope>NUCLEOTIDE SEQUENCE [LARGE SCALE GENOMIC DNA]</scope>
    <source>
        <strain evidence="9">DSM 25055</strain>
    </source>
</reference>
<comment type="similarity">
    <text evidence="2 4">Belongs to the TPP enzyme family.</text>
</comment>
<dbReference type="GO" id="GO:0030976">
    <property type="term" value="F:thiamine pyrophosphate binding"/>
    <property type="evidence" value="ECO:0007669"/>
    <property type="project" value="InterPro"/>
</dbReference>
<dbReference type="Proteomes" id="UP000199114">
    <property type="component" value="Unassembled WGS sequence"/>
</dbReference>
<dbReference type="STRING" id="1186196.SAMN04489841_3738"/>
<dbReference type="CDD" id="cd07035">
    <property type="entry name" value="TPP_PYR_POX_like"/>
    <property type="match status" value="1"/>
</dbReference>
<evidence type="ECO:0000256" key="4">
    <source>
        <dbReference type="RuleBase" id="RU362132"/>
    </source>
</evidence>
<dbReference type="InterPro" id="IPR029035">
    <property type="entry name" value="DHS-like_NAD/FAD-binding_dom"/>
</dbReference>
<dbReference type="InterPro" id="IPR012001">
    <property type="entry name" value="Thiamin_PyroP_enz_TPP-bd_dom"/>
</dbReference>
<dbReference type="EMBL" id="FOFD01000005">
    <property type="protein sequence ID" value="SER39449.1"/>
    <property type="molecule type" value="Genomic_DNA"/>
</dbReference>
<dbReference type="OrthoDB" id="6837at2157"/>
<dbReference type="InterPro" id="IPR045229">
    <property type="entry name" value="TPP_enz"/>
</dbReference>
<dbReference type="GO" id="GO:0000287">
    <property type="term" value="F:magnesium ion binding"/>
    <property type="evidence" value="ECO:0007669"/>
    <property type="project" value="InterPro"/>
</dbReference>
<evidence type="ECO:0000259" key="7">
    <source>
        <dbReference type="Pfam" id="PF02776"/>
    </source>
</evidence>
<dbReference type="CDD" id="cd00568">
    <property type="entry name" value="TPP_enzymes"/>
    <property type="match status" value="1"/>
</dbReference>
<dbReference type="InterPro" id="IPR011766">
    <property type="entry name" value="TPP_enzyme_TPP-bd"/>
</dbReference>
<gene>
    <name evidence="8" type="ORF">SAMN04489841_3738</name>
</gene>
<evidence type="ECO:0000259" key="5">
    <source>
        <dbReference type="Pfam" id="PF00205"/>
    </source>
</evidence>
<protein>
    <submittedName>
        <fullName evidence="8">Acetolactate synthase, large subunit</fullName>
    </submittedName>
</protein>
<evidence type="ECO:0000256" key="1">
    <source>
        <dbReference type="ARBA" id="ARBA00001964"/>
    </source>
</evidence>
<dbReference type="PANTHER" id="PTHR18968:SF13">
    <property type="entry name" value="ACETOLACTATE SYNTHASE CATALYTIC SUBUNIT, MITOCHONDRIAL"/>
    <property type="match status" value="1"/>
</dbReference>
<organism evidence="8 9">
    <name type="scientific">Natrinema salaciae</name>
    <dbReference type="NCBI Taxonomy" id="1186196"/>
    <lineage>
        <taxon>Archaea</taxon>
        <taxon>Methanobacteriati</taxon>
        <taxon>Methanobacteriota</taxon>
        <taxon>Stenosarchaea group</taxon>
        <taxon>Halobacteria</taxon>
        <taxon>Halobacteriales</taxon>
        <taxon>Natrialbaceae</taxon>
        <taxon>Natrinema</taxon>
    </lineage>
</organism>
<feature type="domain" description="Thiamine pyrophosphate enzyme TPP-binding" evidence="6">
    <location>
        <begin position="383"/>
        <end position="532"/>
    </location>
</feature>
<dbReference type="Pfam" id="PF02776">
    <property type="entry name" value="TPP_enzyme_N"/>
    <property type="match status" value="1"/>
</dbReference>
<comment type="cofactor">
    <cofactor evidence="1">
        <name>thiamine diphosphate</name>
        <dbReference type="ChEBI" id="CHEBI:58937"/>
    </cofactor>
</comment>
<dbReference type="GO" id="GO:0005948">
    <property type="term" value="C:acetolactate synthase complex"/>
    <property type="evidence" value="ECO:0007669"/>
    <property type="project" value="TreeGrafter"/>
</dbReference>
<dbReference type="GO" id="GO:0009097">
    <property type="term" value="P:isoleucine biosynthetic process"/>
    <property type="evidence" value="ECO:0007669"/>
    <property type="project" value="TreeGrafter"/>
</dbReference>